<accession>C0NHY3</accession>
<name>C0NHY3_AJECG</name>
<gene>
    <name evidence="9" type="ORF">HCBG_02955</name>
</gene>
<dbReference type="CDD" id="cd00737">
    <property type="entry name" value="lyz_endolysin_autolysin"/>
    <property type="match status" value="1"/>
</dbReference>
<evidence type="ECO:0000256" key="4">
    <source>
        <dbReference type="ARBA" id="ARBA00022801"/>
    </source>
</evidence>
<dbReference type="PANTHER" id="PTHR38107">
    <property type="match status" value="1"/>
</dbReference>
<dbReference type="PANTHER" id="PTHR38107:SF3">
    <property type="entry name" value="LYSOZYME RRRD-RELATED"/>
    <property type="match status" value="1"/>
</dbReference>
<keyword evidence="8" id="KW-0732">Signal</keyword>
<keyword evidence="5" id="KW-1035">Host cytoplasm</keyword>
<dbReference type="GO" id="GO:0031640">
    <property type="term" value="P:killing of cells of another organism"/>
    <property type="evidence" value="ECO:0007669"/>
    <property type="project" value="UniProtKB-KW"/>
</dbReference>
<dbReference type="InterPro" id="IPR023347">
    <property type="entry name" value="Lysozyme_dom_sf"/>
</dbReference>
<protein>
    <recommendedName>
        <fullName evidence="11">Lysozyme</fullName>
    </recommendedName>
</protein>
<keyword evidence="10" id="KW-1185">Reference proteome</keyword>
<keyword evidence="3" id="KW-0081">Bacteriolytic enzyme</keyword>
<evidence type="ECO:0000256" key="2">
    <source>
        <dbReference type="ARBA" id="ARBA00022529"/>
    </source>
</evidence>
<dbReference type="AlphaFoldDB" id="C0NHY3"/>
<dbReference type="EMBL" id="GG663365">
    <property type="protein sequence ID" value="EEH09418.1"/>
    <property type="molecule type" value="Genomic_DNA"/>
</dbReference>
<dbReference type="Proteomes" id="UP000001631">
    <property type="component" value="Unassembled WGS sequence"/>
</dbReference>
<evidence type="ECO:0000313" key="10">
    <source>
        <dbReference type="Proteomes" id="UP000001631"/>
    </source>
</evidence>
<feature type="chain" id="PRO_5002899699" description="Lysozyme" evidence="8">
    <location>
        <begin position="20"/>
        <end position="370"/>
    </location>
</feature>
<comment type="catalytic activity">
    <reaction evidence="1">
        <text>Hydrolysis of (1-&gt;4)-beta-linkages between N-acetylmuramic acid and N-acetyl-D-glucosamine residues in a peptidoglycan and between N-acetyl-D-glucosamine residues in chitodextrins.</text>
        <dbReference type="EC" id="3.2.1.17"/>
    </reaction>
</comment>
<dbReference type="Gene3D" id="1.10.530.40">
    <property type="match status" value="1"/>
</dbReference>
<dbReference type="GO" id="GO:0042742">
    <property type="term" value="P:defense response to bacterium"/>
    <property type="evidence" value="ECO:0007669"/>
    <property type="project" value="UniProtKB-KW"/>
</dbReference>
<dbReference type="RefSeq" id="XP_045289899.1">
    <property type="nucleotide sequence ID" value="XM_045430004.1"/>
</dbReference>
<keyword evidence="4" id="KW-0378">Hydrolase</keyword>
<sequence>MHLSILIAAALSVVSSVLASSILEARQCIGPNVNKATLDLIKEFEGFVPRPEPDPIGLPTVGYGHLCKTKGCKEVKFPLSKETATTLLKKDLRSFQQAITLSTKTAVKLNANQYGALVSWAYNVGPNAARSSSLISRLNKGEDPNKVIAQELPKWRLAGGKVFKGLVRRRKAEVKLAKTPTKSKALPALHMYVHYMHNLRKICMLNARQVKWRELVNPATTRCFMQSSSLSLLGLSIQGKMLFFDKYQQGVEQMADVSRKAYLLILSGRTLMVQKTLQALASQTCNMPNHPIVVVYLHLGPGRSTPGQGTHDPRGTNQSCKTNLEHRRRKDIPAPRPGCLMGENSIKFPPVMRLFKDEKKVSHKELVHDI</sequence>
<evidence type="ECO:0000256" key="7">
    <source>
        <dbReference type="SAM" id="MobiDB-lite"/>
    </source>
</evidence>
<dbReference type="GeneID" id="69035971"/>
<dbReference type="Pfam" id="PF00959">
    <property type="entry name" value="Phage_lysozyme"/>
    <property type="match status" value="1"/>
</dbReference>
<dbReference type="GO" id="GO:0016998">
    <property type="term" value="P:cell wall macromolecule catabolic process"/>
    <property type="evidence" value="ECO:0007669"/>
    <property type="project" value="InterPro"/>
</dbReference>
<feature type="region of interest" description="Disordered" evidence="7">
    <location>
        <begin position="303"/>
        <end position="338"/>
    </location>
</feature>
<evidence type="ECO:0000256" key="5">
    <source>
        <dbReference type="ARBA" id="ARBA00023200"/>
    </source>
</evidence>
<dbReference type="InterPro" id="IPR002196">
    <property type="entry name" value="Glyco_hydro_24"/>
</dbReference>
<dbReference type="InterPro" id="IPR034690">
    <property type="entry name" value="Endolysin_T4_type"/>
</dbReference>
<dbReference type="HAMAP" id="MF_04110">
    <property type="entry name" value="ENDOLYSIN_T4"/>
    <property type="match status" value="1"/>
</dbReference>
<organism evidence="9 10">
    <name type="scientific">Ajellomyces capsulatus (strain G186AR / H82 / ATCC MYA-2454 / RMSCC 2432)</name>
    <name type="common">Darling's disease fungus</name>
    <name type="synonym">Histoplasma capsulatum</name>
    <dbReference type="NCBI Taxonomy" id="447093"/>
    <lineage>
        <taxon>Eukaryota</taxon>
        <taxon>Fungi</taxon>
        <taxon>Dikarya</taxon>
        <taxon>Ascomycota</taxon>
        <taxon>Pezizomycotina</taxon>
        <taxon>Eurotiomycetes</taxon>
        <taxon>Eurotiomycetidae</taxon>
        <taxon>Onygenales</taxon>
        <taxon>Ajellomycetaceae</taxon>
        <taxon>Histoplasma</taxon>
    </lineage>
</organism>
<dbReference type="InterPro" id="IPR033907">
    <property type="entry name" value="Endolysin_autolysin"/>
</dbReference>
<proteinExistence type="inferred from homology"/>
<reference evidence="9" key="1">
    <citation type="submission" date="2009-02" db="EMBL/GenBank/DDBJ databases">
        <title>The Genome Sequence of Ajellomyces capsulatus strain G186AR.</title>
        <authorList>
            <consortium name="The Broad Institute Genome Sequencing Platform"/>
            <person name="Champion M."/>
            <person name="Cuomo C."/>
            <person name="Ma L.-J."/>
            <person name="Henn M.R."/>
            <person name="Sil A."/>
            <person name="Goldman B."/>
            <person name="Young S.K."/>
            <person name="Kodira C.D."/>
            <person name="Zeng Q."/>
            <person name="Koehrsen M."/>
            <person name="Alvarado L."/>
            <person name="Berlin A."/>
            <person name="Borenstein D."/>
            <person name="Chen Z."/>
            <person name="Engels R."/>
            <person name="Freedman E."/>
            <person name="Gellesch M."/>
            <person name="Goldberg J."/>
            <person name="Griggs A."/>
            <person name="Gujja S."/>
            <person name="Heiman D."/>
            <person name="Hepburn T."/>
            <person name="Howarth C."/>
            <person name="Jen D."/>
            <person name="Larson L."/>
            <person name="Lewis B."/>
            <person name="Mehta T."/>
            <person name="Park D."/>
            <person name="Pearson M."/>
            <person name="Roberts A."/>
            <person name="Saif S."/>
            <person name="Shea T."/>
            <person name="Shenoy N."/>
            <person name="Sisk P."/>
            <person name="Stolte C."/>
            <person name="Sykes S."/>
            <person name="Walk T."/>
            <person name="White J."/>
            <person name="Yandava C."/>
            <person name="Klein B."/>
            <person name="McEwen J.G."/>
            <person name="Puccia R."/>
            <person name="Goldman G.H."/>
            <person name="Felipe M.S."/>
            <person name="Nino-Vega G."/>
            <person name="San-Blas G."/>
            <person name="Taylor J."/>
            <person name="Mendoza L."/>
            <person name="Galagan J."/>
            <person name="Nusbaum C."/>
            <person name="Birren B."/>
        </authorList>
    </citation>
    <scope>NUCLEOTIDE SEQUENCE</scope>
    <source>
        <strain evidence="9">G186AR</strain>
    </source>
</reference>
<evidence type="ECO:0000256" key="6">
    <source>
        <dbReference type="ARBA" id="ARBA00023295"/>
    </source>
</evidence>
<evidence type="ECO:0000256" key="3">
    <source>
        <dbReference type="ARBA" id="ARBA00022638"/>
    </source>
</evidence>
<evidence type="ECO:0000313" key="9">
    <source>
        <dbReference type="EMBL" id="EEH09418.1"/>
    </source>
</evidence>
<feature type="signal peptide" evidence="8">
    <location>
        <begin position="1"/>
        <end position="19"/>
    </location>
</feature>
<dbReference type="InParanoid" id="C0NHY3"/>
<evidence type="ECO:0000256" key="8">
    <source>
        <dbReference type="SAM" id="SignalP"/>
    </source>
</evidence>
<dbReference type="InterPro" id="IPR023346">
    <property type="entry name" value="Lysozyme-like_dom_sf"/>
</dbReference>
<dbReference type="SUPFAM" id="SSF53955">
    <property type="entry name" value="Lysozyme-like"/>
    <property type="match status" value="1"/>
</dbReference>
<dbReference type="InterPro" id="IPR051018">
    <property type="entry name" value="Bacteriophage_GH24"/>
</dbReference>
<keyword evidence="2" id="KW-0929">Antimicrobial</keyword>
<evidence type="ECO:0008006" key="11">
    <source>
        <dbReference type="Google" id="ProtNLM"/>
    </source>
</evidence>
<dbReference type="GO" id="GO:0003796">
    <property type="term" value="F:lysozyme activity"/>
    <property type="evidence" value="ECO:0007669"/>
    <property type="project" value="UniProtKB-EC"/>
</dbReference>
<dbReference type="GO" id="GO:0009253">
    <property type="term" value="P:peptidoglycan catabolic process"/>
    <property type="evidence" value="ECO:0007669"/>
    <property type="project" value="InterPro"/>
</dbReference>
<evidence type="ECO:0000256" key="1">
    <source>
        <dbReference type="ARBA" id="ARBA00000632"/>
    </source>
</evidence>
<keyword evidence="6" id="KW-0326">Glycosidase</keyword>
<dbReference type="HOGENOM" id="CLU_794461_0_0_1"/>